<dbReference type="EMBL" id="WUBI01000001">
    <property type="protein sequence ID" value="MWV43333.1"/>
    <property type="molecule type" value="Genomic_DNA"/>
</dbReference>
<dbReference type="RefSeq" id="WP_160496842.1">
    <property type="nucleotide sequence ID" value="NZ_WUBI01000001.1"/>
</dbReference>
<dbReference type="Proteomes" id="UP000460318">
    <property type="component" value="Unassembled WGS sequence"/>
</dbReference>
<protein>
    <submittedName>
        <fullName evidence="1">Uncharacterized protein</fullName>
    </submittedName>
</protein>
<dbReference type="Pfam" id="PF20118">
    <property type="entry name" value="DUF6508"/>
    <property type="match status" value="1"/>
</dbReference>
<name>A0A7X3IGY0_9BACL</name>
<dbReference type="InterPro" id="IPR045425">
    <property type="entry name" value="DUF6508"/>
</dbReference>
<comment type="caution">
    <text evidence="1">The sequence shown here is derived from an EMBL/GenBank/DDBJ whole genome shotgun (WGS) entry which is preliminary data.</text>
</comment>
<evidence type="ECO:0000313" key="1">
    <source>
        <dbReference type="EMBL" id="MWV43333.1"/>
    </source>
</evidence>
<dbReference type="AlphaFoldDB" id="A0A7X3IGY0"/>
<accession>A0A7X3IGY0</accession>
<evidence type="ECO:0000313" key="2">
    <source>
        <dbReference type="Proteomes" id="UP000460318"/>
    </source>
</evidence>
<gene>
    <name evidence="1" type="ORF">GRF59_06775</name>
</gene>
<reference evidence="1 2" key="1">
    <citation type="submission" date="2019-12" db="EMBL/GenBank/DDBJ databases">
        <title>Paenibacillus sp. nov., an endophytic bacterium isolated from the stem of Dendrobium.</title>
        <authorList>
            <person name="Zhao R."/>
        </authorList>
    </citation>
    <scope>NUCLEOTIDE SEQUENCE [LARGE SCALE GENOMIC DNA]</scope>
    <source>
        <strain evidence="1 2">HJL G12</strain>
    </source>
</reference>
<keyword evidence="2" id="KW-1185">Reference proteome</keyword>
<organism evidence="1 2">
    <name type="scientific">Paenibacillus dendrobii</name>
    <dbReference type="NCBI Taxonomy" id="2691084"/>
    <lineage>
        <taxon>Bacteria</taxon>
        <taxon>Bacillati</taxon>
        <taxon>Bacillota</taxon>
        <taxon>Bacilli</taxon>
        <taxon>Bacillales</taxon>
        <taxon>Paenibacillaceae</taxon>
        <taxon>Paenibacillus</taxon>
    </lineage>
</organism>
<sequence length="135" mass="16138">MPYDQNITVTEIKRLLQYLEFFEGPADTFYQEVNGWRCETDQVLAFRKALGDTGFLMVFDWGAWIREHEVFRELDRDIGEYIKNADLETLRKLVTSYLRGDRFNEGLFLTIVINGNMKQILWRLRQLMEETSEEK</sequence>
<proteinExistence type="predicted"/>